<dbReference type="AlphaFoldDB" id="A0A5J6GE79"/>
<organism evidence="10 11">
    <name type="scientific">Streptomyces kanamyceticus</name>
    <dbReference type="NCBI Taxonomy" id="1967"/>
    <lineage>
        <taxon>Bacteria</taxon>
        <taxon>Bacillati</taxon>
        <taxon>Actinomycetota</taxon>
        <taxon>Actinomycetes</taxon>
        <taxon>Kitasatosporales</taxon>
        <taxon>Streptomycetaceae</taxon>
        <taxon>Streptomyces</taxon>
    </lineage>
</organism>
<sequence length="352" mass="36313">MTRTHRRTLPTHSKVIGGLLAASLVGGGAFLLSGTALATKAPAKKSPTKTAETAKAPARFAPFVDTSLAPAYDLVDTAAKTGVKEFNLAFITSGGGCEPLWGGVTALGDDKVAAQIGDLRAKGGDVRVSFGGAAGSELGLKCDSAGSLAKAYGKVVDAYKLTKVDFDIEGAALPDTAANTRRAQAMAQLQKQHPGLDVSFTLPVMPEGLTRPGVDLLANAKKNGVKISAVNIMAMDYGPSYSGDMGAYATQAATATQKQLKTALGLSDKAAWKAVAVTPMIGVNDVATEVFKTEDAAELVKFAESKGMGWLSMWSSTRDKACPGGATNSAQPTCSSIEQQPLAFTKAFAAYK</sequence>
<dbReference type="EC" id="3.2.1.14" evidence="2"/>
<keyword evidence="6" id="KW-0146">Chitin degradation</keyword>
<evidence type="ECO:0000256" key="8">
    <source>
        <dbReference type="ARBA" id="ARBA00023295"/>
    </source>
</evidence>
<dbReference type="Gene3D" id="3.20.20.80">
    <property type="entry name" value="Glycosidases"/>
    <property type="match status" value="1"/>
</dbReference>
<dbReference type="InterPro" id="IPR052750">
    <property type="entry name" value="GH18_Chitinase"/>
</dbReference>
<dbReference type="GO" id="GO:0008061">
    <property type="term" value="F:chitin binding"/>
    <property type="evidence" value="ECO:0007669"/>
    <property type="project" value="UniProtKB-KW"/>
</dbReference>
<dbReference type="PANTHER" id="PTHR42976">
    <property type="entry name" value="BIFUNCTIONAL CHITINASE/LYSOZYME-RELATED"/>
    <property type="match status" value="1"/>
</dbReference>
<dbReference type="PANTHER" id="PTHR42976:SF1">
    <property type="entry name" value="GH18 DOMAIN-CONTAINING PROTEIN-RELATED"/>
    <property type="match status" value="1"/>
</dbReference>
<evidence type="ECO:0000256" key="1">
    <source>
        <dbReference type="ARBA" id="ARBA00000822"/>
    </source>
</evidence>
<dbReference type="GO" id="GO:0000272">
    <property type="term" value="P:polysaccharide catabolic process"/>
    <property type="evidence" value="ECO:0007669"/>
    <property type="project" value="UniProtKB-KW"/>
</dbReference>
<keyword evidence="9" id="KW-0624">Polysaccharide degradation</keyword>
<evidence type="ECO:0000256" key="7">
    <source>
        <dbReference type="ARBA" id="ARBA00023277"/>
    </source>
</evidence>
<dbReference type="OrthoDB" id="99456at2"/>
<dbReference type="FunFam" id="3.20.20.80:FF:000118">
    <property type="entry name" value="Probable bifunctional chitinase/lysozyme"/>
    <property type="match status" value="1"/>
</dbReference>
<evidence type="ECO:0000256" key="2">
    <source>
        <dbReference type="ARBA" id="ARBA00012729"/>
    </source>
</evidence>
<reference evidence="10 11" key="1">
    <citation type="submission" date="2017-09" db="EMBL/GenBank/DDBJ databases">
        <authorList>
            <person name="Lee N."/>
            <person name="Cho B.-K."/>
        </authorList>
    </citation>
    <scope>NUCLEOTIDE SEQUENCE [LARGE SCALE GENOMIC DNA]</scope>
    <source>
        <strain evidence="10 11">ATCC 12853</strain>
    </source>
</reference>
<evidence type="ECO:0000256" key="4">
    <source>
        <dbReference type="ARBA" id="ARBA00022729"/>
    </source>
</evidence>
<dbReference type="KEGG" id="ska:CP970_27800"/>
<dbReference type="Proteomes" id="UP000325529">
    <property type="component" value="Chromosome"/>
</dbReference>
<keyword evidence="7" id="KW-0119">Carbohydrate metabolism</keyword>
<dbReference type="CDD" id="cd06543">
    <property type="entry name" value="GH18_PF-ChiA-like"/>
    <property type="match status" value="1"/>
</dbReference>
<dbReference type="SUPFAM" id="SSF51445">
    <property type="entry name" value="(Trans)glycosidases"/>
    <property type="match status" value="1"/>
</dbReference>
<comment type="catalytic activity">
    <reaction evidence="1">
        <text>Random endo-hydrolysis of N-acetyl-beta-D-glucosaminide (1-&gt;4)-beta-linkages in chitin and chitodextrins.</text>
        <dbReference type="EC" id="3.2.1.14"/>
    </reaction>
</comment>
<dbReference type="GO" id="GO:0008843">
    <property type="term" value="F:endochitinase activity"/>
    <property type="evidence" value="ECO:0007669"/>
    <property type="project" value="UniProtKB-EC"/>
</dbReference>
<keyword evidence="8" id="KW-0326">Glycosidase</keyword>
<dbReference type="RefSeq" id="WP_107099030.1">
    <property type="nucleotide sequence ID" value="NZ_CP023699.1"/>
</dbReference>
<gene>
    <name evidence="10" type="ORF">CP970_27800</name>
</gene>
<evidence type="ECO:0000256" key="3">
    <source>
        <dbReference type="ARBA" id="ARBA00022669"/>
    </source>
</evidence>
<keyword evidence="5" id="KW-0378">Hydrolase</keyword>
<dbReference type="EMBL" id="CP023699">
    <property type="protein sequence ID" value="QEU94200.1"/>
    <property type="molecule type" value="Genomic_DNA"/>
</dbReference>
<evidence type="ECO:0000256" key="9">
    <source>
        <dbReference type="ARBA" id="ARBA00023326"/>
    </source>
</evidence>
<keyword evidence="11" id="KW-1185">Reference proteome</keyword>
<name>A0A5J6GE79_STRKN</name>
<evidence type="ECO:0000313" key="11">
    <source>
        <dbReference type="Proteomes" id="UP000325529"/>
    </source>
</evidence>
<proteinExistence type="predicted"/>
<evidence type="ECO:0000256" key="5">
    <source>
        <dbReference type="ARBA" id="ARBA00022801"/>
    </source>
</evidence>
<accession>A0A5J6GE79</accession>
<dbReference type="InterPro" id="IPR017853">
    <property type="entry name" value="GH"/>
</dbReference>
<dbReference type="GO" id="GO:0006032">
    <property type="term" value="P:chitin catabolic process"/>
    <property type="evidence" value="ECO:0007669"/>
    <property type="project" value="UniProtKB-KW"/>
</dbReference>
<evidence type="ECO:0000256" key="6">
    <source>
        <dbReference type="ARBA" id="ARBA00023024"/>
    </source>
</evidence>
<keyword evidence="4" id="KW-0732">Signal</keyword>
<protein>
    <recommendedName>
        <fullName evidence="2">chitinase</fullName>
        <ecNumber evidence="2">3.2.1.14</ecNumber>
    </recommendedName>
</protein>
<keyword evidence="3" id="KW-0147">Chitin-binding</keyword>
<evidence type="ECO:0000313" key="10">
    <source>
        <dbReference type="EMBL" id="QEU94200.1"/>
    </source>
</evidence>